<accession>A0A165DEA9</accession>
<organism evidence="2 3">
    <name type="scientific">Calocera cornea HHB12733</name>
    <dbReference type="NCBI Taxonomy" id="1353952"/>
    <lineage>
        <taxon>Eukaryota</taxon>
        <taxon>Fungi</taxon>
        <taxon>Dikarya</taxon>
        <taxon>Basidiomycota</taxon>
        <taxon>Agaricomycotina</taxon>
        <taxon>Dacrymycetes</taxon>
        <taxon>Dacrymycetales</taxon>
        <taxon>Dacrymycetaceae</taxon>
        <taxon>Calocera</taxon>
    </lineage>
</organism>
<protein>
    <submittedName>
        <fullName evidence="2">Uncharacterized protein</fullName>
    </submittedName>
</protein>
<feature type="compositionally biased region" description="Polar residues" evidence="1">
    <location>
        <begin position="125"/>
        <end position="136"/>
    </location>
</feature>
<reference evidence="2 3" key="1">
    <citation type="journal article" date="2016" name="Mol. Biol. Evol.">
        <title>Comparative Genomics of Early-Diverging Mushroom-Forming Fungi Provides Insights into the Origins of Lignocellulose Decay Capabilities.</title>
        <authorList>
            <person name="Nagy L.G."/>
            <person name="Riley R."/>
            <person name="Tritt A."/>
            <person name="Adam C."/>
            <person name="Daum C."/>
            <person name="Floudas D."/>
            <person name="Sun H."/>
            <person name="Yadav J.S."/>
            <person name="Pangilinan J."/>
            <person name="Larsson K.H."/>
            <person name="Matsuura K."/>
            <person name="Barry K."/>
            <person name="Labutti K."/>
            <person name="Kuo R."/>
            <person name="Ohm R.A."/>
            <person name="Bhattacharya S.S."/>
            <person name="Shirouzu T."/>
            <person name="Yoshinaga Y."/>
            <person name="Martin F.M."/>
            <person name="Grigoriev I.V."/>
            <person name="Hibbett D.S."/>
        </authorList>
    </citation>
    <scope>NUCLEOTIDE SEQUENCE [LARGE SCALE GENOMIC DNA]</scope>
    <source>
        <strain evidence="2 3">HHB12733</strain>
    </source>
</reference>
<dbReference type="EMBL" id="KV424060">
    <property type="protein sequence ID" value="KZT52627.1"/>
    <property type="molecule type" value="Genomic_DNA"/>
</dbReference>
<evidence type="ECO:0000313" key="2">
    <source>
        <dbReference type="EMBL" id="KZT52627.1"/>
    </source>
</evidence>
<evidence type="ECO:0000256" key="1">
    <source>
        <dbReference type="SAM" id="MobiDB-lite"/>
    </source>
</evidence>
<proteinExistence type="predicted"/>
<dbReference type="InParanoid" id="A0A165DEA9"/>
<feature type="region of interest" description="Disordered" evidence="1">
    <location>
        <begin position="1"/>
        <end position="23"/>
    </location>
</feature>
<keyword evidence="3" id="KW-1185">Reference proteome</keyword>
<feature type="region of interest" description="Disordered" evidence="1">
    <location>
        <begin position="116"/>
        <end position="141"/>
    </location>
</feature>
<gene>
    <name evidence="2" type="ORF">CALCODRAFT_502044</name>
</gene>
<dbReference type="AlphaFoldDB" id="A0A165DEA9"/>
<sequence>MRLRRAHTVAASRSEDGRVGAETMPAREAAASEVSHRAELDKKLKARLRRFRGSHAREEAKVAALALRLRTIQEQMGLEPATERVSIVSELAAARAENAALKVKVRVLKMELGARATASREHHSASQTGSQVPTDSQTDETQRLLQQLMAQRDTEAMAASAVSTVPANYQPIQLRFSQHELYLLVPVAGHAEPVVVNIFALGLHGFSVERAAAFCGLLRRTSSRRQNGQKSLMPLPLC</sequence>
<evidence type="ECO:0000313" key="3">
    <source>
        <dbReference type="Proteomes" id="UP000076842"/>
    </source>
</evidence>
<name>A0A165DEA9_9BASI</name>
<dbReference type="Proteomes" id="UP000076842">
    <property type="component" value="Unassembled WGS sequence"/>
</dbReference>